<evidence type="ECO:0000313" key="1">
    <source>
        <dbReference type="EMBL" id="QHU30298.1"/>
    </source>
</evidence>
<sequence length="533" mass="61707">MRYFCIENQSTDRHAILGVAISLNIFMPNATLCLVCSDETHAHVKGFYDFKINIIKVETEHKLTPSNMINNMLSCIKNIHESNNDAFYLSNSVIIVNSLEELENKDYTSPIVCLKRDVDMKSENAKYPMCMFLVRRTDDNLGMESLIRYQCDNNEELLASEEQHTNLQNISIDNMTDDEINDLRNHKTLALEPISRIAQELLSTLVNKENVITEFFEAERYVDLAQFFGFEGSWKLSDFKADEGKHIVRNNTKCLLTTTCLDPNSLPSHMRTSAMELWSQIEAIMCFNDPRINIVQNITNRLFGNRFVISGPKNDLFGNWSRNDVPSLEKTIIQLIMKSEYINYNQSCTRDYYRTGFSLIYDYKDSSLFKGDMFASRKTIAIILNYDNKVLSQLDDKGIYCGLYTPYSLLLERENSDLPDTRNDKTYHFTDDKMDVYKTEDMYIEYIKDLKNYTKSFITDKTPKSHVVDCLGLGVIPVIDEDCRLLEIEDIDGDSSAYLDYFNKNLTIDALTKRLIKVHMEYIQKPHEPISST</sequence>
<dbReference type="AlphaFoldDB" id="A0A6C0LK70"/>
<proteinExistence type="predicted"/>
<protein>
    <submittedName>
        <fullName evidence="1">Uncharacterized protein</fullName>
    </submittedName>
</protein>
<dbReference type="EMBL" id="MN740505">
    <property type="protein sequence ID" value="QHU30298.1"/>
    <property type="molecule type" value="Genomic_DNA"/>
</dbReference>
<accession>A0A6C0LK70</accession>
<reference evidence="1" key="1">
    <citation type="journal article" date="2020" name="Nature">
        <title>Giant virus diversity and host interactions through global metagenomics.</title>
        <authorList>
            <person name="Schulz F."/>
            <person name="Roux S."/>
            <person name="Paez-Espino D."/>
            <person name="Jungbluth S."/>
            <person name="Walsh D.A."/>
            <person name="Denef V.J."/>
            <person name="McMahon K.D."/>
            <person name="Konstantinidis K.T."/>
            <person name="Eloe-Fadrosh E.A."/>
            <person name="Kyrpides N.C."/>
            <person name="Woyke T."/>
        </authorList>
    </citation>
    <scope>NUCLEOTIDE SEQUENCE</scope>
    <source>
        <strain evidence="1">GVMAG-M-3300027833-11</strain>
    </source>
</reference>
<name>A0A6C0LK70_9ZZZZ</name>
<organism evidence="1">
    <name type="scientific">viral metagenome</name>
    <dbReference type="NCBI Taxonomy" id="1070528"/>
    <lineage>
        <taxon>unclassified sequences</taxon>
        <taxon>metagenomes</taxon>
        <taxon>organismal metagenomes</taxon>
    </lineage>
</organism>